<keyword evidence="8" id="KW-1185">Reference proteome</keyword>
<evidence type="ECO:0000256" key="3">
    <source>
        <dbReference type="ARBA" id="ARBA00022448"/>
    </source>
</evidence>
<evidence type="ECO:0000256" key="4">
    <source>
        <dbReference type="ARBA" id="ARBA00022729"/>
    </source>
</evidence>
<dbReference type="SUPFAM" id="SSF53850">
    <property type="entry name" value="Periplasmic binding protein-like II"/>
    <property type="match status" value="1"/>
</dbReference>
<dbReference type="RefSeq" id="WP_274041190.1">
    <property type="nucleotide sequence ID" value="NZ_JANCPR020000011.1"/>
</dbReference>
<dbReference type="Gene3D" id="3.40.190.10">
    <property type="entry name" value="Periplasmic binding protein-like II"/>
    <property type="match status" value="3"/>
</dbReference>
<comment type="similarity">
    <text evidence="2">Belongs to the bacterial solute-binding protein SsuA/TauA family.</text>
</comment>
<reference evidence="7 8" key="1">
    <citation type="submission" date="2023-05" db="EMBL/GenBank/DDBJ databases">
        <title>Streptantibioticus silvisoli sp. nov., acidotolerant actinomycetes 1 from pine litter.</title>
        <authorList>
            <person name="Swiecimska M."/>
            <person name="Golinska P."/>
            <person name="Sangal V."/>
            <person name="Wachnowicz B."/>
            <person name="Goodfellow M."/>
        </authorList>
    </citation>
    <scope>NUCLEOTIDE SEQUENCE [LARGE SCALE GENOMIC DNA]</scope>
    <source>
        <strain evidence="7 8">DSM 42109</strain>
    </source>
</reference>
<dbReference type="Proteomes" id="UP001214441">
    <property type="component" value="Unassembled WGS sequence"/>
</dbReference>
<feature type="chain" id="PRO_5045448316" evidence="5">
    <location>
        <begin position="31"/>
        <end position="330"/>
    </location>
</feature>
<proteinExistence type="inferred from homology"/>
<dbReference type="PROSITE" id="PS51257">
    <property type="entry name" value="PROKAR_LIPOPROTEIN"/>
    <property type="match status" value="1"/>
</dbReference>
<dbReference type="InterPro" id="IPR015168">
    <property type="entry name" value="SsuA/THI5"/>
</dbReference>
<dbReference type="PANTHER" id="PTHR30024">
    <property type="entry name" value="ALIPHATIC SULFONATES-BINDING PROTEIN-RELATED"/>
    <property type="match status" value="1"/>
</dbReference>
<feature type="signal peptide" evidence="5">
    <location>
        <begin position="1"/>
        <end position="30"/>
    </location>
</feature>
<protein>
    <submittedName>
        <fullName evidence="7">Aliphatic sulfonate ABC transporter substrate-binding protein</fullName>
    </submittedName>
</protein>
<name>A0ABT6ZWI3_9ACTN</name>
<keyword evidence="4 5" id="KW-0732">Signal</keyword>
<evidence type="ECO:0000313" key="7">
    <source>
        <dbReference type="EMBL" id="MDJ1132986.1"/>
    </source>
</evidence>
<dbReference type="Pfam" id="PF09084">
    <property type="entry name" value="NMT1"/>
    <property type="match status" value="1"/>
</dbReference>
<evidence type="ECO:0000256" key="5">
    <source>
        <dbReference type="SAM" id="SignalP"/>
    </source>
</evidence>
<comment type="subcellular location">
    <subcellularLocation>
        <location evidence="1">Periplasm</location>
    </subcellularLocation>
</comment>
<evidence type="ECO:0000256" key="1">
    <source>
        <dbReference type="ARBA" id="ARBA00004418"/>
    </source>
</evidence>
<accession>A0ABT6ZWI3</accession>
<evidence type="ECO:0000256" key="2">
    <source>
        <dbReference type="ARBA" id="ARBA00010742"/>
    </source>
</evidence>
<evidence type="ECO:0000313" key="8">
    <source>
        <dbReference type="Proteomes" id="UP001214441"/>
    </source>
</evidence>
<dbReference type="InterPro" id="IPR010067">
    <property type="entry name" value="ABC_SsuA_sub-bd"/>
</dbReference>
<dbReference type="EMBL" id="JANCPR020000011">
    <property type="protein sequence ID" value="MDJ1132986.1"/>
    <property type="molecule type" value="Genomic_DNA"/>
</dbReference>
<dbReference type="NCBIfam" id="TIGR01728">
    <property type="entry name" value="SsuA_fam"/>
    <property type="match status" value="1"/>
</dbReference>
<comment type="caution">
    <text evidence="7">The sequence shown here is derived from an EMBL/GenBank/DDBJ whole genome shotgun (WGS) entry which is preliminary data.</text>
</comment>
<feature type="domain" description="SsuA/THI5-like" evidence="6">
    <location>
        <begin position="52"/>
        <end position="252"/>
    </location>
</feature>
<evidence type="ECO:0000259" key="6">
    <source>
        <dbReference type="Pfam" id="PF09084"/>
    </source>
</evidence>
<organism evidence="7 8">
    <name type="scientific">Streptomyces iconiensis</name>
    <dbReference type="NCBI Taxonomy" id="1384038"/>
    <lineage>
        <taxon>Bacteria</taxon>
        <taxon>Bacillati</taxon>
        <taxon>Actinomycetota</taxon>
        <taxon>Actinomycetes</taxon>
        <taxon>Kitasatosporales</taxon>
        <taxon>Streptomycetaceae</taxon>
        <taxon>Streptomyces</taxon>
    </lineage>
</organism>
<gene>
    <name evidence="7" type="ORF">NMN56_013655</name>
</gene>
<keyword evidence="3" id="KW-0813">Transport</keyword>
<dbReference type="PANTHER" id="PTHR30024:SF47">
    <property type="entry name" value="TAURINE-BINDING PERIPLASMIC PROTEIN"/>
    <property type="match status" value="1"/>
</dbReference>
<sequence length="330" mass="35332">MPGSTIRRTLSALFSVTVLSLAMSACSNSASQDDDTVNFGYIGDYNGASLLAIAKEQGLWKKQGLTAKAKVFNNGPVQIQALGSGDLDYGYIGPGAMWLPASGKAKVVSVNTFTYADRVIAQPGIKTMKDLKGKRVGVPEGTSGDMILNIALEKAGMTTKDIQKIAMDPSTVVSSFTSGKIDGAGIFYPSIDTIKEKVPKMREVASTKDTGDTFPTAFVAGTGANTVSEKKNTKVVKVLQQANDWRKKHPEESIALTAKMLNVSKAQATADASHVETLSTDDLAAKTKSGEMGRSLKKLGDFFVRNKQLEENPDPADYYNGELYQKVHSE</sequence>